<dbReference type="InterPro" id="IPR052006">
    <property type="entry name" value="MLP-like"/>
</dbReference>
<dbReference type="InterPro" id="IPR023393">
    <property type="entry name" value="START-like_dom_sf"/>
</dbReference>
<comment type="similarity">
    <text evidence="1">Belongs to the MLP family.</text>
</comment>
<dbReference type="PANTHER" id="PTHR31338:SF21">
    <property type="entry name" value="BET V I_MAJOR LATEX PROTEIN DOMAIN-CONTAINING PROTEIN"/>
    <property type="match status" value="1"/>
</dbReference>
<evidence type="ECO:0000259" key="2">
    <source>
        <dbReference type="SMART" id="SM01037"/>
    </source>
</evidence>
<accession>A0A2C9UFP6</accession>
<organism evidence="3">
    <name type="scientific">Manihot esculenta</name>
    <name type="common">Cassava</name>
    <name type="synonym">Jatropha manihot</name>
    <dbReference type="NCBI Taxonomy" id="3983"/>
    <lineage>
        <taxon>Eukaryota</taxon>
        <taxon>Viridiplantae</taxon>
        <taxon>Streptophyta</taxon>
        <taxon>Embryophyta</taxon>
        <taxon>Tracheophyta</taxon>
        <taxon>Spermatophyta</taxon>
        <taxon>Magnoliopsida</taxon>
        <taxon>eudicotyledons</taxon>
        <taxon>Gunneridae</taxon>
        <taxon>Pentapetalae</taxon>
        <taxon>rosids</taxon>
        <taxon>fabids</taxon>
        <taxon>Malpighiales</taxon>
        <taxon>Euphorbiaceae</taxon>
        <taxon>Crotonoideae</taxon>
        <taxon>Manihoteae</taxon>
        <taxon>Manihot</taxon>
    </lineage>
</organism>
<dbReference type="AlphaFoldDB" id="A0A2C9UFP6"/>
<feature type="domain" description="Bet v I/Major latex protein" evidence="2">
    <location>
        <begin position="60"/>
        <end position="208"/>
    </location>
</feature>
<gene>
    <name evidence="3" type="ORF">MANES_15G129700</name>
</gene>
<reference evidence="3" key="1">
    <citation type="submission" date="2016-02" db="EMBL/GenBank/DDBJ databases">
        <title>WGS assembly of Manihot esculenta.</title>
        <authorList>
            <person name="Bredeson J.V."/>
            <person name="Prochnik S.E."/>
            <person name="Lyons J.B."/>
            <person name="Schmutz J."/>
            <person name="Grimwood J."/>
            <person name="Vrebalov J."/>
            <person name="Bart R.S."/>
            <person name="Amuge T."/>
            <person name="Ferguson M.E."/>
            <person name="Green R."/>
            <person name="Putnam N."/>
            <person name="Stites J."/>
            <person name="Rounsley S."/>
            <person name="Rokhsar D.S."/>
        </authorList>
    </citation>
    <scope>NUCLEOTIDE SEQUENCE [LARGE SCALE GENOMIC DNA]</scope>
    <source>
        <tissue evidence="3">Leaf</tissue>
    </source>
</reference>
<dbReference type="Pfam" id="PF00407">
    <property type="entry name" value="Bet_v_1"/>
    <property type="match status" value="1"/>
</dbReference>
<sequence length="208" mass="23716">MAFKGNLETVVELKSSPEKFLNVWKCQAHQVPNHTPTNIQGVHVHEGDWVKSGSIKIWKYTVGNLETVVELKSSPEKYLSFWKGQAHQVPNHSPTNIQGVHVHEGDWETSGSIKVWKYTIEGRSEVFKEKVIIDDEKKTLTFIGLEGDLLKIYKVFNIIWQFTTKGQGSLSKVIIEYEKLNENVPPPNNYLDLVVTITKEIDEGISKE</sequence>
<dbReference type="EMBL" id="CM004401">
    <property type="protein sequence ID" value="OAY29247.1"/>
    <property type="molecule type" value="Genomic_DNA"/>
</dbReference>
<dbReference type="SMART" id="SM01037">
    <property type="entry name" value="Bet_v_1"/>
    <property type="match status" value="1"/>
</dbReference>
<evidence type="ECO:0000313" key="3">
    <source>
        <dbReference type="EMBL" id="OAY29247.1"/>
    </source>
</evidence>
<proteinExistence type="inferred from homology"/>
<name>A0A2C9UFP6_MANES</name>
<dbReference type="PANTHER" id="PTHR31338">
    <property type="entry name" value="POLYKETIDE CYCLASE/DEHYDRASE AND LIPID TRANSPORT SUPERFAMILY PROTEIN"/>
    <property type="match status" value="1"/>
</dbReference>
<dbReference type="STRING" id="3983.A0A2C9UFP6"/>
<dbReference type="GO" id="GO:0006952">
    <property type="term" value="P:defense response"/>
    <property type="evidence" value="ECO:0007669"/>
    <property type="project" value="InterPro"/>
</dbReference>
<dbReference type="InterPro" id="IPR000916">
    <property type="entry name" value="Bet_v_I/MLP"/>
</dbReference>
<dbReference type="Gene3D" id="3.30.530.20">
    <property type="match status" value="2"/>
</dbReference>
<evidence type="ECO:0000256" key="1">
    <source>
        <dbReference type="ARBA" id="ARBA00038242"/>
    </source>
</evidence>
<dbReference type="CDD" id="cd07816">
    <property type="entry name" value="Bet_v1-like"/>
    <property type="match status" value="1"/>
</dbReference>
<dbReference type="SUPFAM" id="SSF55961">
    <property type="entry name" value="Bet v1-like"/>
    <property type="match status" value="2"/>
</dbReference>
<protein>
    <recommendedName>
        <fullName evidence="2">Bet v I/Major latex protein domain-containing protein</fullName>
    </recommendedName>
</protein>